<dbReference type="OrthoDB" id="4845198at2"/>
<protein>
    <submittedName>
        <fullName evidence="1">Uncharacterized protein</fullName>
    </submittedName>
</protein>
<reference evidence="1 2" key="1">
    <citation type="submission" date="2016-10" db="EMBL/GenBank/DDBJ databases">
        <authorList>
            <person name="de Groot N.N."/>
        </authorList>
    </citation>
    <scope>NUCLEOTIDE SEQUENCE [LARGE SCALE GENOMIC DNA]</scope>
    <source>
        <strain evidence="1 2">CECT 7543</strain>
    </source>
</reference>
<sequence>MSLSLYEKTLAIPPLPHKRFNGFFSRQALFASAVAVALTIGGGGDAFAKNGAGGGGGGGGGTAKPPGVPSPFTTPTLPDPVFTNPTAIHGFSVTGFIQNMTLDSTNANCPNTSAPGRFGGTVQLNGVTITVPCNTVIQMPANTLTWAEFVRGGTLALGKSAAAYPSFEIHVVGNAVSNKQIAGLIFVSQQSVNAGSGFITRIDYTNGNLEVDSGNPTQPTIIQINDPSGRFGRPQSPDPRFSVDDANPTIHAATGYPMCVPRTISGDDALCPQKNRPKVVTPTTTNNCRNFSQAGVTLPASGELSAPAVGQVYCSQYVMKRFSDATRTATDPDPTQQAPFEVGDFISWSGTLFKSATAGSPDFISAHTIEANVGIYTQPGSQPSYMAIGEFGIGTADPAATAINGVAQETQDRIFLEASTTDIKTPVDIYLIDVNPSTGVQTNRWITPYEMTGECNPGLGLATTCLGASGGITTQNTGAQPQRARLRATKAPTGLLSQPTRTLRVVARSLCVPQQSLSQTAVDSCLQNASRLTVANGLIAGQYVAPVFEFIFPEGVKPGDPVVPNDFWHLPFIRNGEGVSTPTGVGPLDPTPW</sequence>
<evidence type="ECO:0000313" key="1">
    <source>
        <dbReference type="EMBL" id="SDN92541.1"/>
    </source>
</evidence>
<dbReference type="EMBL" id="LT629705">
    <property type="protein sequence ID" value="SDN92541.1"/>
    <property type="molecule type" value="Genomic_DNA"/>
</dbReference>
<dbReference type="AlphaFoldDB" id="A0A1H0FD99"/>
<gene>
    <name evidence="1" type="ORF">SAMN04489798_1524</name>
</gene>
<dbReference type="Proteomes" id="UP000198827">
    <property type="component" value="Chromosome I"/>
</dbReference>
<dbReference type="RefSeq" id="WP_090179016.1">
    <property type="nucleotide sequence ID" value="NZ_LT629705.1"/>
</dbReference>
<evidence type="ECO:0000313" key="2">
    <source>
        <dbReference type="Proteomes" id="UP000198827"/>
    </source>
</evidence>
<accession>A0A1H0FD99</accession>
<name>A0A1H0FD99_9PSED</name>
<proteinExistence type="predicted"/>
<organism evidence="1 2">
    <name type="scientific">Pseudomonas arsenicoxydans</name>
    <dbReference type="NCBI Taxonomy" id="702115"/>
    <lineage>
        <taxon>Bacteria</taxon>
        <taxon>Pseudomonadati</taxon>
        <taxon>Pseudomonadota</taxon>
        <taxon>Gammaproteobacteria</taxon>
        <taxon>Pseudomonadales</taxon>
        <taxon>Pseudomonadaceae</taxon>
        <taxon>Pseudomonas</taxon>
    </lineage>
</organism>